<dbReference type="Gene3D" id="3.40.50.300">
    <property type="entry name" value="P-loop containing nucleotide triphosphate hydrolases"/>
    <property type="match status" value="2"/>
</dbReference>
<keyword evidence="2" id="KW-0547">Nucleotide-binding</keyword>
<comment type="caution">
    <text evidence="8">The sequence shown here is derived from an EMBL/GenBank/DDBJ whole genome shotgun (WGS) entry which is preliminary data.</text>
</comment>
<keyword evidence="9" id="KW-1185">Reference proteome</keyword>
<dbReference type="Pfam" id="PF13087">
    <property type="entry name" value="AAA_12"/>
    <property type="match status" value="1"/>
</dbReference>
<keyword evidence="3" id="KW-0378">Hydrolase</keyword>
<comment type="similarity">
    <text evidence="1">Belongs to the DNA2/NAM7 helicase family.</text>
</comment>
<dbReference type="InterPro" id="IPR050534">
    <property type="entry name" value="Coronavir_polyprotein_1ab"/>
</dbReference>
<feature type="domain" description="DNA2/NAM7 helicase helicase" evidence="6">
    <location>
        <begin position="135"/>
        <end position="372"/>
    </location>
</feature>
<dbReference type="GO" id="GO:0043139">
    <property type="term" value="F:5'-3' DNA helicase activity"/>
    <property type="evidence" value="ECO:0007669"/>
    <property type="project" value="TreeGrafter"/>
</dbReference>
<dbReference type="Pfam" id="PF13086">
    <property type="entry name" value="AAA_11"/>
    <property type="match status" value="1"/>
</dbReference>
<reference evidence="9" key="1">
    <citation type="submission" date="2022-10" db="EMBL/GenBank/DDBJ databases">
        <title>Genome assembly of Pristionchus species.</title>
        <authorList>
            <person name="Yoshida K."/>
            <person name="Sommer R.J."/>
        </authorList>
    </citation>
    <scope>NUCLEOTIDE SEQUENCE [LARGE SCALE GENOMIC DNA]</scope>
    <source>
        <strain evidence="9">RS5460</strain>
    </source>
</reference>
<evidence type="ECO:0000259" key="6">
    <source>
        <dbReference type="Pfam" id="PF13086"/>
    </source>
</evidence>
<dbReference type="GO" id="GO:0005524">
    <property type="term" value="F:ATP binding"/>
    <property type="evidence" value="ECO:0007669"/>
    <property type="project" value="UniProtKB-KW"/>
</dbReference>
<dbReference type="InterPro" id="IPR047187">
    <property type="entry name" value="SF1_C_Upf1"/>
</dbReference>
<feature type="non-terminal residue" evidence="8">
    <location>
        <position position="570"/>
    </location>
</feature>
<dbReference type="EMBL" id="BTRK01000004">
    <property type="protein sequence ID" value="GMR49431.1"/>
    <property type="molecule type" value="Genomic_DNA"/>
</dbReference>
<dbReference type="InterPro" id="IPR041677">
    <property type="entry name" value="DNA2/NAM7_AAA_11"/>
</dbReference>
<accession>A0AAN5CRJ6</accession>
<dbReference type="PANTHER" id="PTHR43788">
    <property type="entry name" value="DNA2/NAM7 HELICASE FAMILY MEMBER"/>
    <property type="match status" value="1"/>
</dbReference>
<dbReference type="GO" id="GO:0016787">
    <property type="term" value="F:hydrolase activity"/>
    <property type="evidence" value="ECO:0007669"/>
    <property type="project" value="UniProtKB-KW"/>
</dbReference>
<dbReference type="PANTHER" id="PTHR43788:SF16">
    <property type="entry name" value="HELICASE WITH ZINC FINGER 2"/>
    <property type="match status" value="1"/>
</dbReference>
<evidence type="ECO:0000259" key="7">
    <source>
        <dbReference type="Pfam" id="PF13087"/>
    </source>
</evidence>
<evidence type="ECO:0000256" key="2">
    <source>
        <dbReference type="ARBA" id="ARBA00022741"/>
    </source>
</evidence>
<evidence type="ECO:0000256" key="4">
    <source>
        <dbReference type="ARBA" id="ARBA00022806"/>
    </source>
</evidence>
<keyword evidence="5" id="KW-0067">ATP-binding</keyword>
<evidence type="ECO:0008006" key="10">
    <source>
        <dbReference type="Google" id="ProtNLM"/>
    </source>
</evidence>
<evidence type="ECO:0000256" key="5">
    <source>
        <dbReference type="ARBA" id="ARBA00022840"/>
    </source>
</evidence>
<feature type="non-terminal residue" evidence="8">
    <location>
        <position position="1"/>
    </location>
</feature>
<dbReference type="InterPro" id="IPR041679">
    <property type="entry name" value="DNA2/NAM7-like_C"/>
</dbReference>
<organism evidence="8 9">
    <name type="scientific">Pristionchus mayeri</name>
    <dbReference type="NCBI Taxonomy" id="1317129"/>
    <lineage>
        <taxon>Eukaryota</taxon>
        <taxon>Metazoa</taxon>
        <taxon>Ecdysozoa</taxon>
        <taxon>Nematoda</taxon>
        <taxon>Chromadorea</taxon>
        <taxon>Rhabditida</taxon>
        <taxon>Rhabditina</taxon>
        <taxon>Diplogasteromorpha</taxon>
        <taxon>Diplogasteroidea</taxon>
        <taxon>Neodiplogasteridae</taxon>
        <taxon>Pristionchus</taxon>
    </lineage>
</organism>
<name>A0AAN5CRJ6_9BILA</name>
<protein>
    <recommendedName>
        <fullName evidence="10">AAA protein</fullName>
    </recommendedName>
</protein>
<dbReference type="CDD" id="cd18808">
    <property type="entry name" value="SF1_C_Upf1"/>
    <property type="match status" value="1"/>
</dbReference>
<evidence type="ECO:0000313" key="8">
    <source>
        <dbReference type="EMBL" id="GMR49431.1"/>
    </source>
</evidence>
<evidence type="ECO:0000313" key="9">
    <source>
        <dbReference type="Proteomes" id="UP001328107"/>
    </source>
</evidence>
<proteinExistence type="inferred from homology"/>
<evidence type="ECO:0000256" key="3">
    <source>
        <dbReference type="ARBA" id="ARBA00022801"/>
    </source>
</evidence>
<dbReference type="Proteomes" id="UP001328107">
    <property type="component" value="Unassembled WGS sequence"/>
</dbReference>
<dbReference type="AlphaFoldDB" id="A0AAN5CRJ6"/>
<gene>
    <name evidence="8" type="ORF">PMAYCL1PPCAC_19626</name>
</gene>
<keyword evidence="4" id="KW-0347">Helicase</keyword>
<evidence type="ECO:0000256" key="1">
    <source>
        <dbReference type="ARBA" id="ARBA00007913"/>
    </source>
</evidence>
<dbReference type="SUPFAM" id="SSF52540">
    <property type="entry name" value="P-loop containing nucleoside triphosphate hydrolases"/>
    <property type="match status" value="1"/>
</dbReference>
<dbReference type="InterPro" id="IPR027417">
    <property type="entry name" value="P-loop_NTPase"/>
</dbReference>
<sequence length="570" mass="64506">TSSQRATARFASAVRELAAEDAERIEDRLGAFGAYGKRGDDDDDNEDLKLMSELFLLGARYRVSDSHEINKDAGEIRVDESVILKTLKEMHGYLPRESRRALDAIYGRGETSAAVEEDRGERIFASQRIGYALLLNEAQSRAVRLYAADVNAYPRVFCILSPPGSGKTTVAAAMAAEAARGNAHRMYQPQLLLSVQNVAVDNMGAALKKMDYGGGTIYNMKTTKKLDPHCPAPFDFLDLMDEETLEQWKTHQISLERKVCVNRDEVEQRKKKGVTIDLEYEMKNMSYEECLTCDRRSFENQLRPKIILSTVEMMLQKMYTNSKLCDVIREVRRVIIDEVSLLTEAALYAVIRRFPNARIVLIGDDNQFPPFMYDCKILGQELAGRPALSVAMKAEKVPVVELKEVYRAPQSLVEPYNRLPYGGRLVSKKAEGESPLSAIGLVHSGLPQLLLIDVDGRQERNEKTMSLYNEKEIKALQRLLSKFPEEWKDEIMIICLYKEQKRRLQSAIDKDFRVLTVDSSQVKEKPIVILMTTRTEIPKAGTFFDSIERCNVSVSRQQKALIILGKANLL</sequence>
<feature type="domain" description="DNA2/NAM7 helicase-like C-terminal" evidence="7">
    <location>
        <begin position="391"/>
        <end position="567"/>
    </location>
</feature>